<proteinExistence type="predicted"/>
<reference evidence="3 4" key="1">
    <citation type="submission" date="2019-06" db="EMBL/GenBank/DDBJ databases">
        <title>WGS assembly of Gossypium darwinii.</title>
        <authorList>
            <person name="Chen Z.J."/>
            <person name="Sreedasyam A."/>
            <person name="Ando A."/>
            <person name="Song Q."/>
            <person name="De L."/>
            <person name="Hulse-Kemp A."/>
            <person name="Ding M."/>
            <person name="Ye W."/>
            <person name="Kirkbride R."/>
            <person name="Jenkins J."/>
            <person name="Plott C."/>
            <person name="Lovell J."/>
            <person name="Lin Y.-M."/>
            <person name="Vaughn R."/>
            <person name="Liu B."/>
            <person name="Li W."/>
            <person name="Simpson S."/>
            <person name="Scheffler B."/>
            <person name="Saski C."/>
            <person name="Grover C."/>
            <person name="Hu G."/>
            <person name="Conover J."/>
            <person name="Carlson J."/>
            <person name="Shu S."/>
            <person name="Boston L."/>
            <person name="Williams M."/>
            <person name="Peterson D."/>
            <person name="Mcgee K."/>
            <person name="Jones D."/>
            <person name="Wendel J."/>
            <person name="Stelly D."/>
            <person name="Grimwood J."/>
            <person name="Schmutz J."/>
        </authorList>
    </citation>
    <scope>NUCLEOTIDE SEQUENCE [LARGE SCALE GENOMIC DNA]</scope>
    <source>
        <strain evidence="3">1808015.09</strain>
    </source>
</reference>
<keyword evidence="4" id="KW-1185">Reference proteome</keyword>
<feature type="chain" id="PRO_5022726568" evidence="2">
    <location>
        <begin position="23"/>
        <end position="88"/>
    </location>
</feature>
<dbReference type="AlphaFoldDB" id="A0A5D2GK86"/>
<evidence type="ECO:0000313" key="4">
    <source>
        <dbReference type="Proteomes" id="UP000323506"/>
    </source>
</evidence>
<feature type="signal peptide" evidence="2">
    <location>
        <begin position="1"/>
        <end position="22"/>
    </location>
</feature>
<gene>
    <name evidence="3" type="ORF">ES288_A05G266300v1</name>
</gene>
<sequence>MMENSSLIGWFCFLIHLWLLHSTSFRSLSLSLSLSSSTSSSSVYVNTFVCMYIVHMFCVYVYIYIRYFFGGKVVCEKLLMNASTLNFT</sequence>
<accession>A0A5D2GK86</accession>
<keyword evidence="1" id="KW-0472">Membrane</keyword>
<dbReference type="EMBL" id="CM017692">
    <property type="protein sequence ID" value="TYH18382.1"/>
    <property type="molecule type" value="Genomic_DNA"/>
</dbReference>
<evidence type="ECO:0000313" key="3">
    <source>
        <dbReference type="EMBL" id="TYH18382.1"/>
    </source>
</evidence>
<feature type="transmembrane region" description="Helical" evidence="1">
    <location>
        <begin position="43"/>
        <end position="63"/>
    </location>
</feature>
<keyword evidence="2" id="KW-0732">Signal</keyword>
<keyword evidence="1" id="KW-0812">Transmembrane</keyword>
<evidence type="ECO:0000256" key="2">
    <source>
        <dbReference type="SAM" id="SignalP"/>
    </source>
</evidence>
<dbReference type="Proteomes" id="UP000323506">
    <property type="component" value="Chromosome A05"/>
</dbReference>
<evidence type="ECO:0000256" key="1">
    <source>
        <dbReference type="SAM" id="Phobius"/>
    </source>
</evidence>
<protein>
    <submittedName>
        <fullName evidence="3">Uncharacterized protein</fullName>
    </submittedName>
</protein>
<keyword evidence="1" id="KW-1133">Transmembrane helix</keyword>
<name>A0A5D2GK86_GOSDA</name>
<organism evidence="3 4">
    <name type="scientific">Gossypium darwinii</name>
    <name type="common">Darwin's cotton</name>
    <name type="synonym">Gossypium barbadense var. darwinii</name>
    <dbReference type="NCBI Taxonomy" id="34276"/>
    <lineage>
        <taxon>Eukaryota</taxon>
        <taxon>Viridiplantae</taxon>
        <taxon>Streptophyta</taxon>
        <taxon>Embryophyta</taxon>
        <taxon>Tracheophyta</taxon>
        <taxon>Spermatophyta</taxon>
        <taxon>Magnoliopsida</taxon>
        <taxon>eudicotyledons</taxon>
        <taxon>Gunneridae</taxon>
        <taxon>Pentapetalae</taxon>
        <taxon>rosids</taxon>
        <taxon>malvids</taxon>
        <taxon>Malvales</taxon>
        <taxon>Malvaceae</taxon>
        <taxon>Malvoideae</taxon>
        <taxon>Gossypium</taxon>
    </lineage>
</organism>